<gene>
    <name evidence="1" type="ORF">CP963_07480</name>
    <name evidence="2" type="ORF">CRU90_03390</name>
</gene>
<dbReference type="Proteomes" id="UP000290870">
    <property type="component" value="Unassembled WGS sequence"/>
</dbReference>
<keyword evidence="2" id="KW-0238">DNA-binding</keyword>
<dbReference type="Proteomes" id="UP000290378">
    <property type="component" value="Unassembled WGS sequence"/>
</dbReference>
<evidence type="ECO:0000313" key="4">
    <source>
        <dbReference type="Proteomes" id="UP000290870"/>
    </source>
</evidence>
<name>A0A4Q0V5E7_9BACT</name>
<comment type="caution">
    <text evidence="2">The sequence shown here is derived from an EMBL/GenBank/DDBJ whole genome shotgun (WGS) entry which is preliminary data.</text>
</comment>
<dbReference type="GO" id="GO:0003677">
    <property type="term" value="F:DNA binding"/>
    <property type="evidence" value="ECO:0007669"/>
    <property type="project" value="UniProtKB-KW"/>
</dbReference>
<dbReference type="EMBL" id="NXII01000008">
    <property type="protein sequence ID" value="RXI41230.1"/>
    <property type="molecule type" value="Genomic_DNA"/>
</dbReference>
<reference evidence="1 3" key="1">
    <citation type="submission" date="2017-09" db="EMBL/GenBank/DDBJ databases">
        <title>Genomics of the genus Arcobacter.</title>
        <authorList>
            <person name="Perez-Cataluna A."/>
            <person name="Figueras M.J."/>
            <person name="Salas-Masso N."/>
        </authorList>
    </citation>
    <scope>NUCLEOTIDE SEQUENCE [LARGE SCALE GENOMIC DNA]</scope>
    <source>
        <strain evidence="1 3">CECT 7834</strain>
    </source>
</reference>
<reference evidence="2 4" key="2">
    <citation type="submission" date="2017-10" db="EMBL/GenBank/DDBJ databases">
        <title>Genomics of the genus Arcobacter.</title>
        <authorList>
            <person name="Perez-Cataluna A."/>
            <person name="Figueras M.J."/>
        </authorList>
    </citation>
    <scope>NUCLEOTIDE SEQUENCE [LARGE SCALE GENOMIC DNA]</scope>
    <source>
        <strain evidence="2 4">F26</strain>
    </source>
</reference>
<evidence type="ECO:0000313" key="2">
    <source>
        <dbReference type="EMBL" id="RXJ85013.1"/>
    </source>
</evidence>
<evidence type="ECO:0000313" key="1">
    <source>
        <dbReference type="EMBL" id="RXI41230.1"/>
    </source>
</evidence>
<organism evidence="2 4">
    <name type="scientific">Arcobacter cloacae</name>
    <dbReference type="NCBI Taxonomy" id="1054034"/>
    <lineage>
        <taxon>Bacteria</taxon>
        <taxon>Pseudomonadati</taxon>
        <taxon>Campylobacterota</taxon>
        <taxon>Epsilonproteobacteria</taxon>
        <taxon>Campylobacterales</taxon>
        <taxon>Arcobacteraceae</taxon>
        <taxon>Arcobacter</taxon>
    </lineage>
</organism>
<dbReference type="RefSeq" id="WP_128985874.1">
    <property type="nucleotide sequence ID" value="NZ_CBCSEI010000008.1"/>
</dbReference>
<dbReference type="OrthoDB" id="5348659at2"/>
<sequence length="201" mass="24003">MERLVTTSQAAEILGLSLQGIHYRIKKNQLKSIKKDGKIFVYVDDSKKVYQQEQKVEAIKQESNFNNYEAVIEVKNEQIELLKKSMKWMKKQYISEIFRLEKNQKRIIEVFNSEIKLLQSAFNEMRSIYKPQIEQKISEQKQNSGFIALKDFFILMKRENKSDKEIKHIIFEAIKNGDRRFIYNKIEKKLLILDSNFEDLI</sequence>
<dbReference type="AlphaFoldDB" id="A0A4Q0V5E7"/>
<protein>
    <submittedName>
        <fullName evidence="2">DNA-binding protein</fullName>
    </submittedName>
</protein>
<evidence type="ECO:0000313" key="3">
    <source>
        <dbReference type="Proteomes" id="UP000290378"/>
    </source>
</evidence>
<accession>A0A4Q0V5E7</accession>
<keyword evidence="3" id="KW-1185">Reference proteome</keyword>
<dbReference type="EMBL" id="PDJZ01000003">
    <property type="protein sequence ID" value="RXJ85013.1"/>
    <property type="molecule type" value="Genomic_DNA"/>
</dbReference>
<proteinExistence type="predicted"/>